<gene>
    <name evidence="4" type="ORF">ACFSR1_18240</name>
</gene>
<keyword evidence="5" id="KW-1185">Reference proteome</keyword>
<dbReference type="InterPro" id="IPR013105">
    <property type="entry name" value="TPR_2"/>
</dbReference>
<comment type="caution">
    <text evidence="4">The sequence shown here is derived from an EMBL/GenBank/DDBJ whole genome shotgun (WGS) entry which is preliminary data.</text>
</comment>
<accession>A0ABW5LLI0</accession>
<reference evidence="5" key="1">
    <citation type="journal article" date="2019" name="Int. J. Syst. Evol. Microbiol.">
        <title>The Global Catalogue of Microorganisms (GCM) 10K type strain sequencing project: providing services to taxonomists for standard genome sequencing and annotation.</title>
        <authorList>
            <consortium name="The Broad Institute Genomics Platform"/>
            <consortium name="The Broad Institute Genome Sequencing Center for Infectious Disease"/>
            <person name="Wu L."/>
            <person name="Ma J."/>
        </authorList>
    </citation>
    <scope>NUCLEOTIDE SEQUENCE [LARGE SCALE GENOMIC DNA]</scope>
    <source>
        <strain evidence="5">KCTC 52274</strain>
    </source>
</reference>
<dbReference type="SMART" id="SM00028">
    <property type="entry name" value="TPR"/>
    <property type="match status" value="2"/>
</dbReference>
<evidence type="ECO:0000256" key="3">
    <source>
        <dbReference type="PROSITE-ProRule" id="PRU00339"/>
    </source>
</evidence>
<keyword evidence="2 3" id="KW-0802">TPR repeat</keyword>
<dbReference type="Proteomes" id="UP001597319">
    <property type="component" value="Unassembled WGS sequence"/>
</dbReference>
<dbReference type="InterPro" id="IPR019734">
    <property type="entry name" value="TPR_rpt"/>
</dbReference>
<dbReference type="PROSITE" id="PS50005">
    <property type="entry name" value="TPR"/>
    <property type="match status" value="2"/>
</dbReference>
<dbReference type="RefSeq" id="WP_378294452.1">
    <property type="nucleotide sequence ID" value="NZ_JBHULE010000019.1"/>
</dbReference>
<evidence type="ECO:0000313" key="5">
    <source>
        <dbReference type="Proteomes" id="UP001597319"/>
    </source>
</evidence>
<dbReference type="EMBL" id="JBHULE010000019">
    <property type="protein sequence ID" value="MFD2564629.1"/>
    <property type="molecule type" value="Genomic_DNA"/>
</dbReference>
<name>A0ABW5LLI0_9FLAO</name>
<dbReference type="InterPro" id="IPR011990">
    <property type="entry name" value="TPR-like_helical_dom_sf"/>
</dbReference>
<dbReference type="SUPFAM" id="SSF48452">
    <property type="entry name" value="TPR-like"/>
    <property type="match status" value="1"/>
</dbReference>
<feature type="repeat" description="TPR" evidence="3">
    <location>
        <begin position="267"/>
        <end position="300"/>
    </location>
</feature>
<proteinExistence type="predicted"/>
<dbReference type="Pfam" id="PF07719">
    <property type="entry name" value="TPR_2"/>
    <property type="match status" value="1"/>
</dbReference>
<keyword evidence="1" id="KW-0677">Repeat</keyword>
<evidence type="ECO:0000313" key="4">
    <source>
        <dbReference type="EMBL" id="MFD2564629.1"/>
    </source>
</evidence>
<feature type="repeat" description="TPR" evidence="3">
    <location>
        <begin position="165"/>
        <end position="198"/>
    </location>
</feature>
<organism evidence="4 5">
    <name type="scientific">Aquimarina rubra</name>
    <dbReference type="NCBI Taxonomy" id="1920033"/>
    <lineage>
        <taxon>Bacteria</taxon>
        <taxon>Pseudomonadati</taxon>
        <taxon>Bacteroidota</taxon>
        <taxon>Flavobacteriia</taxon>
        <taxon>Flavobacteriales</taxon>
        <taxon>Flavobacteriaceae</taxon>
        <taxon>Aquimarina</taxon>
    </lineage>
</organism>
<evidence type="ECO:0000256" key="2">
    <source>
        <dbReference type="ARBA" id="ARBA00022803"/>
    </source>
</evidence>
<dbReference type="Gene3D" id="1.25.40.10">
    <property type="entry name" value="Tetratricopeptide repeat domain"/>
    <property type="match status" value="2"/>
</dbReference>
<evidence type="ECO:0000256" key="1">
    <source>
        <dbReference type="ARBA" id="ARBA00022737"/>
    </source>
</evidence>
<sequence length="312" mass="35274">MKKLKKLSKSFRTDIGPHQIEIAKNENWQGISGDQPIFFFDFFAIGKPLRYNLTSYIAELCEINISSADIVWVDGQDKFLKDGLLSFWFWDQNDLIPFAFIGKEAHKGPFHPIDGVLFLNTNTGKEPATMEILLLSTKREHKLTRVANKLDDLSIIKTNPDRGQSEQIKQEGNGLFGQGNFDGAAEKFYEAMLVDPTNPNPYNNMGMITQVAKILPKRGEFFTQLSYLVDPEYTNGMRGYSGYPASQGNFKKSIKLIKKCVEIEPSAQNYGILARFYFDAGKYKKAQHAGEEALQLDPDHTEALDIMAKLPL</sequence>
<protein>
    <submittedName>
        <fullName evidence="4">Tetratricopeptide repeat protein</fullName>
    </submittedName>
</protein>